<reference evidence="3 4" key="1">
    <citation type="submission" date="2022-10" db="EMBL/GenBank/DDBJ databases">
        <authorList>
            <person name="Xie J."/>
            <person name="Shen N."/>
        </authorList>
    </citation>
    <scope>NUCLEOTIDE SEQUENCE [LARGE SCALE GENOMIC DNA]</scope>
    <source>
        <strain evidence="3 4">YIM65594</strain>
    </source>
</reference>
<dbReference type="RefSeq" id="WP_326014611.1">
    <property type="nucleotide sequence ID" value="NZ_JAOZYC010000024.1"/>
</dbReference>
<dbReference type="SUPFAM" id="SSF48208">
    <property type="entry name" value="Six-hairpin glycosidases"/>
    <property type="match status" value="1"/>
</dbReference>
<evidence type="ECO:0000259" key="2">
    <source>
        <dbReference type="Pfam" id="PF19291"/>
    </source>
</evidence>
<dbReference type="InterPro" id="IPR008928">
    <property type="entry name" value="6-hairpin_glycosidase_sf"/>
</dbReference>
<proteinExistence type="predicted"/>
<dbReference type="Pfam" id="PF19291">
    <property type="entry name" value="TREH_N"/>
    <property type="match status" value="1"/>
</dbReference>
<dbReference type="Gene3D" id="1.50.10.10">
    <property type="match status" value="1"/>
</dbReference>
<dbReference type="InterPro" id="IPR045582">
    <property type="entry name" value="Trehalase-like_N"/>
</dbReference>
<name>A0ABU6EZ02_9ACTN</name>
<dbReference type="GO" id="GO:0016787">
    <property type="term" value="F:hydrolase activity"/>
    <property type="evidence" value="ECO:0007669"/>
    <property type="project" value="UniProtKB-KW"/>
</dbReference>
<feature type="domain" description="GH15-like" evidence="1">
    <location>
        <begin position="238"/>
        <end position="604"/>
    </location>
</feature>
<dbReference type="PANTHER" id="PTHR31616:SF0">
    <property type="entry name" value="GLUCAN 1,4-ALPHA-GLUCOSIDASE"/>
    <property type="match status" value="1"/>
</dbReference>
<evidence type="ECO:0000313" key="4">
    <source>
        <dbReference type="Proteomes" id="UP001354931"/>
    </source>
</evidence>
<dbReference type="Proteomes" id="UP001354931">
    <property type="component" value="Unassembled WGS sequence"/>
</dbReference>
<protein>
    <submittedName>
        <fullName evidence="3">Glycoside hydrolase family 15 protein</fullName>
    </submittedName>
</protein>
<sequence>MSQHGRGGFGQLGGSRYLPISEHGLIGDLRTAALVATDGTIDWYCCPRFDAPSVFASILDADRGGSFELSADVPARTRQFYFPDTNVLITRFFAADGVAEIQDFMPVVDESREADRHRLIRRVVCVRGVLPFRAKVAPRFGYGTEAHTVELEGGHAVFRSPSLSMALTATAPIETDGVDVSSHFKLVEGESRVFALDRVSADVIPRACPSWEAEQQFEATVRFWRHWLSRSQYHGRWREMVHRSALVLKLLTYAPTGAIVAAPTTSLPEQIGGERNWDYRYVWVRDAAFCTYAMLRLGFTSEAEAFMGFISEHGIMRGTKETGPLQIMYGIDGRRDLPEYELPHFEGYLGSAPVRVGNAATGQLQLDIYGALIDSIYLYDKWGQPVSSGHWDEVGAVADWLCEHWDQPDEGVWETRAGRRDFVYSRLMCWVALERAIRMANRRGLPADLPRWRRSRDAIYRQIMDRGWSAERGAFVQGLDDKVLDASLLMMPMAKFISPTDPKWLSTLDVLTSDLVSDSLVYRYDPAASPDGLRGSEGTFSICSFWYVEALARASRLEEARLAFEKMLTYANHVGLFAEEIDRTGEQLGNFPQAFTHLSLISAAFNLDRALG</sequence>
<keyword evidence="4" id="KW-1185">Reference proteome</keyword>
<organism evidence="3 4">
    <name type="scientific">Streptomyces endophyticus</name>
    <dbReference type="NCBI Taxonomy" id="714166"/>
    <lineage>
        <taxon>Bacteria</taxon>
        <taxon>Bacillati</taxon>
        <taxon>Actinomycetota</taxon>
        <taxon>Actinomycetes</taxon>
        <taxon>Kitasatosporales</taxon>
        <taxon>Streptomycetaceae</taxon>
        <taxon>Streptomyces</taxon>
    </lineage>
</organism>
<dbReference type="EMBL" id="JAOZYC010000024">
    <property type="protein sequence ID" value="MEB8336981.1"/>
    <property type="molecule type" value="Genomic_DNA"/>
</dbReference>
<feature type="domain" description="Trehalase-like N-terminal" evidence="2">
    <location>
        <begin position="12"/>
        <end position="154"/>
    </location>
</feature>
<dbReference type="PANTHER" id="PTHR31616">
    <property type="entry name" value="TREHALASE"/>
    <property type="match status" value="1"/>
</dbReference>
<dbReference type="InterPro" id="IPR012341">
    <property type="entry name" value="6hp_glycosidase-like_sf"/>
</dbReference>
<evidence type="ECO:0000313" key="3">
    <source>
        <dbReference type="EMBL" id="MEB8336981.1"/>
    </source>
</evidence>
<keyword evidence="3" id="KW-0378">Hydrolase</keyword>
<evidence type="ECO:0000259" key="1">
    <source>
        <dbReference type="Pfam" id="PF00723"/>
    </source>
</evidence>
<accession>A0ABU6EZ02</accession>
<dbReference type="InterPro" id="IPR011613">
    <property type="entry name" value="GH15-like"/>
</dbReference>
<dbReference type="Pfam" id="PF00723">
    <property type="entry name" value="Glyco_hydro_15"/>
    <property type="match status" value="1"/>
</dbReference>
<gene>
    <name evidence="3" type="ORF">OKJ99_05550</name>
</gene>
<comment type="caution">
    <text evidence="3">The sequence shown here is derived from an EMBL/GenBank/DDBJ whole genome shotgun (WGS) entry which is preliminary data.</text>
</comment>